<evidence type="ECO:0000313" key="6">
    <source>
        <dbReference type="Proteomes" id="UP001500967"/>
    </source>
</evidence>
<evidence type="ECO:0000256" key="3">
    <source>
        <dbReference type="PROSITE-ProRule" id="PRU00339"/>
    </source>
</evidence>
<dbReference type="PROSITE" id="PS50005">
    <property type="entry name" value="TPR"/>
    <property type="match status" value="1"/>
</dbReference>
<reference evidence="6" key="1">
    <citation type="journal article" date="2019" name="Int. J. Syst. Evol. Microbiol.">
        <title>The Global Catalogue of Microorganisms (GCM) 10K type strain sequencing project: providing services to taxonomists for standard genome sequencing and annotation.</title>
        <authorList>
            <consortium name="The Broad Institute Genomics Platform"/>
            <consortium name="The Broad Institute Genome Sequencing Center for Infectious Disease"/>
            <person name="Wu L."/>
            <person name="Ma J."/>
        </authorList>
    </citation>
    <scope>NUCLEOTIDE SEQUENCE [LARGE SCALE GENOMIC DNA]</scope>
    <source>
        <strain evidence="6">JCM 10425</strain>
    </source>
</reference>
<gene>
    <name evidence="5" type="ORF">GCM10009539_13900</name>
</gene>
<dbReference type="InterPro" id="IPR011990">
    <property type="entry name" value="TPR-like_helical_dom_sf"/>
</dbReference>
<dbReference type="Pfam" id="PF13371">
    <property type="entry name" value="TPR_9"/>
    <property type="match status" value="1"/>
</dbReference>
<dbReference type="SUPFAM" id="SSF48452">
    <property type="entry name" value="TPR-like"/>
    <property type="match status" value="1"/>
</dbReference>
<dbReference type="InterPro" id="IPR019734">
    <property type="entry name" value="TPR_rpt"/>
</dbReference>
<evidence type="ECO:0000256" key="1">
    <source>
        <dbReference type="ARBA" id="ARBA00022737"/>
    </source>
</evidence>
<keyword evidence="2 3" id="KW-0802">TPR repeat</keyword>
<dbReference type="Gene3D" id="3.40.50.300">
    <property type="entry name" value="P-loop containing nucleotide triphosphate hydrolases"/>
    <property type="match status" value="1"/>
</dbReference>
<evidence type="ECO:0000259" key="4">
    <source>
        <dbReference type="Pfam" id="PF20703"/>
    </source>
</evidence>
<keyword evidence="1" id="KW-0677">Repeat</keyword>
<dbReference type="Pfam" id="PF20703">
    <property type="entry name" value="nSTAND1"/>
    <property type="match status" value="1"/>
</dbReference>
<evidence type="ECO:0000313" key="5">
    <source>
        <dbReference type="EMBL" id="GAA0229741.1"/>
    </source>
</evidence>
<dbReference type="InterPro" id="IPR027417">
    <property type="entry name" value="P-loop_NTPase"/>
</dbReference>
<dbReference type="InterPro" id="IPR050498">
    <property type="entry name" value="Ycf3"/>
</dbReference>
<dbReference type="InterPro" id="IPR049052">
    <property type="entry name" value="nSTAND1"/>
</dbReference>
<comment type="caution">
    <text evidence="5">The sequence shown here is derived from an EMBL/GenBank/DDBJ whole genome shotgun (WGS) entry which is preliminary data.</text>
</comment>
<dbReference type="SMART" id="SM00028">
    <property type="entry name" value="TPR"/>
    <property type="match status" value="5"/>
</dbReference>
<dbReference type="RefSeq" id="WP_344647887.1">
    <property type="nucleotide sequence ID" value="NZ_BAAAGX010000006.1"/>
</dbReference>
<name>A0ABP3DDD1_9ACTN</name>
<sequence length="604" mass="65894">MAADQDDPYIGLRPYGSADRGKFFGRQGEVDDIRDLWLSSRLLVLYGESGVGKTSLLNAGVIPSLIDQNAKFPVDILPVGRILPPGVVLRPDPGAPNPYVVRLLSSWSPDRAPSQLVGKSIKQFILEWPKTYDKYDVQLPILAAIDQFEQVFTDERADLGAVEVFLRDLADAARADHRLHILVSVRAEQLASLLDHERAIADQRTRYRVFPLNPDAALEAVTEPLRSTNRSFAPGAAEHLVEDLRTTTTTTSVGETVRIRGATIEPVHLQVACSGLWRSLPNEVTRITTDYLQSQGGVDHLLRDFCENAVTAVATECGLTPGVIWSWLARYFVTDRGTRGTISEGIAETGDLPNKVAQRLEAHRILKSVEQSGDRRYELAHDRLLAAVDDRARDWWGPENNRADPSARGYLRQARAALDEGRQTLAENSALEAVRLSGPSAPAVRGEALAVLARVKAADGEVNEAIARYRDAIDVYLQLADGPAVGRLRADLGRLLRDSGDELGAMDELRIAVELLPADISAKIDLAGVLRTLGQYDGALGMLTAALIVAPDRVDALRERGLIHADRGAAREALADLRAAVRLDPTVADRADVRAALARFEGQS</sequence>
<evidence type="ECO:0000256" key="2">
    <source>
        <dbReference type="ARBA" id="ARBA00022803"/>
    </source>
</evidence>
<protein>
    <recommendedName>
        <fullName evidence="4">Novel STAND NTPase 1 domain-containing protein</fullName>
    </recommendedName>
</protein>
<dbReference type="Proteomes" id="UP001500967">
    <property type="component" value="Unassembled WGS sequence"/>
</dbReference>
<dbReference type="SUPFAM" id="SSF52540">
    <property type="entry name" value="P-loop containing nucleoside triphosphate hydrolases"/>
    <property type="match status" value="1"/>
</dbReference>
<proteinExistence type="predicted"/>
<dbReference type="EMBL" id="BAAAGX010000006">
    <property type="protein sequence ID" value="GAA0229741.1"/>
    <property type="molecule type" value="Genomic_DNA"/>
</dbReference>
<dbReference type="PANTHER" id="PTHR44858">
    <property type="entry name" value="TETRATRICOPEPTIDE REPEAT PROTEIN 6"/>
    <property type="match status" value="1"/>
</dbReference>
<feature type="repeat" description="TPR" evidence="3">
    <location>
        <begin position="554"/>
        <end position="587"/>
    </location>
</feature>
<dbReference type="Gene3D" id="1.25.40.10">
    <property type="entry name" value="Tetratricopeptide repeat domain"/>
    <property type="match status" value="1"/>
</dbReference>
<accession>A0ABP3DDD1</accession>
<keyword evidence="6" id="KW-1185">Reference proteome</keyword>
<dbReference type="PANTHER" id="PTHR44858:SF1">
    <property type="entry name" value="UDP-N-ACETYLGLUCOSAMINE--PEPTIDE N-ACETYLGLUCOSAMINYLTRANSFERASE SPINDLY-RELATED"/>
    <property type="match status" value="1"/>
</dbReference>
<feature type="domain" description="Novel STAND NTPase 1" evidence="4">
    <location>
        <begin position="8"/>
        <end position="415"/>
    </location>
</feature>
<organism evidence="5 6">
    <name type="scientific">Cryptosporangium japonicum</name>
    <dbReference type="NCBI Taxonomy" id="80872"/>
    <lineage>
        <taxon>Bacteria</taxon>
        <taxon>Bacillati</taxon>
        <taxon>Actinomycetota</taxon>
        <taxon>Actinomycetes</taxon>
        <taxon>Cryptosporangiales</taxon>
        <taxon>Cryptosporangiaceae</taxon>
        <taxon>Cryptosporangium</taxon>
    </lineage>
</organism>